<evidence type="ECO:0000256" key="2">
    <source>
        <dbReference type="ARBA" id="ARBA00022737"/>
    </source>
</evidence>
<dbReference type="InterPro" id="IPR003591">
    <property type="entry name" value="Leu-rich_rpt_typical-subtyp"/>
</dbReference>
<dbReference type="GO" id="GO:0005737">
    <property type="term" value="C:cytoplasm"/>
    <property type="evidence" value="ECO:0007669"/>
    <property type="project" value="TreeGrafter"/>
</dbReference>
<evidence type="ECO:0000313" key="4">
    <source>
        <dbReference type="Proteomes" id="UP001174909"/>
    </source>
</evidence>
<keyword evidence="1" id="KW-0433">Leucine-rich repeat</keyword>
<dbReference type="PANTHER" id="PTHR48051">
    <property type="match status" value="1"/>
</dbReference>
<dbReference type="PANTHER" id="PTHR48051:SF1">
    <property type="entry name" value="RAS SUPPRESSOR PROTEIN 1"/>
    <property type="match status" value="1"/>
</dbReference>
<dbReference type="SUPFAM" id="SSF52058">
    <property type="entry name" value="L domain-like"/>
    <property type="match status" value="1"/>
</dbReference>
<name>A0AA35TCX9_GEOBA</name>
<dbReference type="InterPro" id="IPR032675">
    <property type="entry name" value="LRR_dom_sf"/>
</dbReference>
<dbReference type="Pfam" id="PF13855">
    <property type="entry name" value="LRR_8"/>
    <property type="match status" value="2"/>
</dbReference>
<comment type="caution">
    <text evidence="3">The sequence shown here is derived from an EMBL/GenBank/DDBJ whole genome shotgun (WGS) entry which is preliminary data.</text>
</comment>
<sequence length="254" mass="28447">MSVLPFVRGVDFSRNQFKVSLVPQKAYSEHPNSYYIINDCSLCNTDTAGPVSNKDGGEMSNLRWLRLNRSQLGSLPDEIDQFQKLEVLTIAHNKMTALHSGNLPALSSLRVVSVSHNNLRDSGLPSELFTLKELHTLDMSYNNLTKIPDELLKSKSLIVLDLSHNKVSTIPGALLIQLTGVEYFDLSHNELQSLPPQLRRMEHLKHLNVANNPLQHYAFKVLDKLTNLTSLNLSATGRDFTNLPHIDKLVNLTG</sequence>
<dbReference type="InterPro" id="IPR001611">
    <property type="entry name" value="Leu-rich_rpt"/>
</dbReference>
<keyword evidence="4" id="KW-1185">Reference proteome</keyword>
<evidence type="ECO:0000313" key="3">
    <source>
        <dbReference type="EMBL" id="CAI8044661.1"/>
    </source>
</evidence>
<dbReference type="Gene3D" id="3.80.10.10">
    <property type="entry name" value="Ribonuclease Inhibitor"/>
    <property type="match status" value="2"/>
</dbReference>
<dbReference type="Proteomes" id="UP001174909">
    <property type="component" value="Unassembled WGS sequence"/>
</dbReference>
<proteinExistence type="predicted"/>
<gene>
    <name evidence="3" type="ORF">GBAR_LOCUS24759</name>
</gene>
<dbReference type="EMBL" id="CASHTH010003415">
    <property type="protein sequence ID" value="CAI8044661.1"/>
    <property type="molecule type" value="Genomic_DNA"/>
</dbReference>
<dbReference type="InterPro" id="IPR050216">
    <property type="entry name" value="LRR_domain-containing"/>
</dbReference>
<protein>
    <submittedName>
        <fullName evidence="3">Protein flightless-1</fullName>
    </submittedName>
</protein>
<organism evidence="3 4">
    <name type="scientific">Geodia barretti</name>
    <name type="common">Barrett's horny sponge</name>
    <dbReference type="NCBI Taxonomy" id="519541"/>
    <lineage>
        <taxon>Eukaryota</taxon>
        <taxon>Metazoa</taxon>
        <taxon>Porifera</taxon>
        <taxon>Demospongiae</taxon>
        <taxon>Heteroscleromorpha</taxon>
        <taxon>Tetractinellida</taxon>
        <taxon>Astrophorina</taxon>
        <taxon>Geodiidae</taxon>
        <taxon>Geodia</taxon>
    </lineage>
</organism>
<accession>A0AA35TCX9</accession>
<keyword evidence="2" id="KW-0677">Repeat</keyword>
<dbReference type="SMART" id="SM00369">
    <property type="entry name" value="LRR_TYP"/>
    <property type="match status" value="6"/>
</dbReference>
<dbReference type="AlphaFoldDB" id="A0AA35TCX9"/>
<dbReference type="PROSITE" id="PS51450">
    <property type="entry name" value="LRR"/>
    <property type="match status" value="2"/>
</dbReference>
<reference evidence="3" key="1">
    <citation type="submission" date="2023-03" db="EMBL/GenBank/DDBJ databases">
        <authorList>
            <person name="Steffen K."/>
            <person name="Cardenas P."/>
        </authorList>
    </citation>
    <scope>NUCLEOTIDE SEQUENCE</scope>
</reference>
<evidence type="ECO:0000256" key="1">
    <source>
        <dbReference type="ARBA" id="ARBA00022614"/>
    </source>
</evidence>